<evidence type="ECO:0000256" key="2">
    <source>
        <dbReference type="ARBA" id="ARBA00022898"/>
    </source>
</evidence>
<gene>
    <name evidence="4" type="ORF">ACFSTE_16085</name>
</gene>
<dbReference type="Pfam" id="PF00291">
    <property type="entry name" value="PALP"/>
    <property type="match status" value="1"/>
</dbReference>
<dbReference type="Gene3D" id="3.40.50.1100">
    <property type="match status" value="3"/>
</dbReference>
<dbReference type="NCBIfam" id="NF006058">
    <property type="entry name" value="PRK08206.1"/>
    <property type="match status" value="1"/>
</dbReference>
<keyword evidence="4" id="KW-0456">Lyase</keyword>
<dbReference type="InterPro" id="IPR001926">
    <property type="entry name" value="TrpB-like_PALP"/>
</dbReference>
<evidence type="ECO:0000313" key="5">
    <source>
        <dbReference type="Proteomes" id="UP001597459"/>
    </source>
</evidence>
<dbReference type="EC" id="4.3.1.15" evidence="4"/>
<dbReference type="RefSeq" id="WP_176030633.1">
    <property type="nucleotide sequence ID" value="NZ_JBHSJV010000001.1"/>
</dbReference>
<name>A0ABW5NDQ2_9FLAO</name>
<organism evidence="4 5">
    <name type="scientific">Aquimarina hainanensis</name>
    <dbReference type="NCBI Taxonomy" id="1578017"/>
    <lineage>
        <taxon>Bacteria</taxon>
        <taxon>Pseudomonadati</taxon>
        <taxon>Bacteroidota</taxon>
        <taxon>Flavobacteriia</taxon>
        <taxon>Flavobacteriales</taxon>
        <taxon>Flavobacteriaceae</taxon>
        <taxon>Aquimarina</taxon>
    </lineage>
</organism>
<sequence>MNKKSIKKASFYINTPMNRRTNTDKEITLAAHDAFRFHTTLPNYKATPLIQLPLLAKKYNIGNLYIKDESYRFDLTAFKVLGASYAIHILLEEKPSISTFCTATDGNHGRAVAWAAKLFDKKAVVIVPRDTTPLRIHAIEQEGATVIQVDGTYDYACQFAAHISIENNWELVQDMAWKGYETIPAHIMAGYTTLFREITAELASLSSSIDIVFLQAGVGSFAGAGINYYLDMYGENRPKIIIVEPIEADAILTSLQNGKIKTSNGNSETIMAGLNCGTPSLGAWNLLKNGIDASISIEDYYTEKAIRELYYPTGSDPRIYAGESGAAGLAGFIAIMNDPKLRHLQEILTITSSSSILFINTEGITDYNSFQQIIRKNDGGTPF</sequence>
<dbReference type="InterPro" id="IPR036052">
    <property type="entry name" value="TrpB-like_PALP_sf"/>
</dbReference>
<keyword evidence="2" id="KW-0663">Pyridoxal phosphate</keyword>
<keyword evidence="5" id="KW-1185">Reference proteome</keyword>
<dbReference type="Proteomes" id="UP001597459">
    <property type="component" value="Unassembled WGS sequence"/>
</dbReference>
<comment type="caution">
    <text evidence="4">The sequence shown here is derived from an EMBL/GenBank/DDBJ whole genome shotgun (WGS) entry which is preliminary data.</text>
</comment>
<dbReference type="PANTHER" id="PTHR42937:SF1">
    <property type="entry name" value="DIAMINOPROPIONATE AMMONIA-LYASE"/>
    <property type="match status" value="1"/>
</dbReference>
<dbReference type="SUPFAM" id="SSF53686">
    <property type="entry name" value="Tryptophan synthase beta subunit-like PLP-dependent enzymes"/>
    <property type="match status" value="1"/>
</dbReference>
<reference evidence="5" key="1">
    <citation type="journal article" date="2019" name="Int. J. Syst. Evol. Microbiol.">
        <title>The Global Catalogue of Microorganisms (GCM) 10K type strain sequencing project: providing services to taxonomists for standard genome sequencing and annotation.</title>
        <authorList>
            <consortium name="The Broad Institute Genomics Platform"/>
            <consortium name="The Broad Institute Genome Sequencing Center for Infectious Disease"/>
            <person name="Wu L."/>
            <person name="Ma J."/>
        </authorList>
    </citation>
    <scope>NUCLEOTIDE SEQUENCE [LARGE SCALE GENOMIC DNA]</scope>
    <source>
        <strain evidence="5">KCTC 42423</strain>
    </source>
</reference>
<dbReference type="EMBL" id="JBHULX010000039">
    <property type="protein sequence ID" value="MFD2592359.1"/>
    <property type="molecule type" value="Genomic_DNA"/>
</dbReference>
<feature type="domain" description="Tryptophan synthase beta chain-like PALP" evidence="3">
    <location>
        <begin position="43"/>
        <end position="349"/>
    </location>
</feature>
<evidence type="ECO:0000256" key="1">
    <source>
        <dbReference type="ARBA" id="ARBA00001933"/>
    </source>
</evidence>
<evidence type="ECO:0000313" key="4">
    <source>
        <dbReference type="EMBL" id="MFD2592359.1"/>
    </source>
</evidence>
<dbReference type="GO" id="GO:0008838">
    <property type="term" value="F:diaminopropionate ammonia-lyase activity"/>
    <property type="evidence" value="ECO:0007669"/>
    <property type="project" value="UniProtKB-EC"/>
</dbReference>
<dbReference type="PANTHER" id="PTHR42937">
    <property type="match status" value="1"/>
</dbReference>
<evidence type="ECO:0000259" key="3">
    <source>
        <dbReference type="Pfam" id="PF00291"/>
    </source>
</evidence>
<comment type="cofactor">
    <cofactor evidence="1">
        <name>pyridoxal 5'-phosphate</name>
        <dbReference type="ChEBI" id="CHEBI:597326"/>
    </cofactor>
</comment>
<protein>
    <submittedName>
        <fullName evidence="4">Diaminopropionate ammonia-lyase</fullName>
        <ecNumber evidence="4">4.3.1.15</ecNumber>
    </submittedName>
</protein>
<accession>A0ABW5NDQ2</accession>
<proteinExistence type="predicted"/>